<dbReference type="SUPFAM" id="SSF100920">
    <property type="entry name" value="Heat shock protein 70kD (HSP70), peptide-binding domain"/>
    <property type="match status" value="1"/>
</dbReference>
<accession>A0A1Y1UXY2</accession>
<dbReference type="InterPro" id="IPR029048">
    <property type="entry name" value="HSP70_C_sf"/>
</dbReference>
<dbReference type="PROSITE" id="PS01036">
    <property type="entry name" value="HSP70_3"/>
    <property type="match status" value="1"/>
</dbReference>
<comment type="similarity">
    <text evidence="3">Belongs to the heat shock protein 70 family.</text>
</comment>
<dbReference type="InterPro" id="IPR029047">
    <property type="entry name" value="HSP70_peptide-bd_sf"/>
</dbReference>
<protein>
    <submittedName>
        <fullName evidence="4">Heat shock protein 70</fullName>
    </submittedName>
</protein>
<keyword evidence="1 3" id="KW-0547">Nucleotide-binding</keyword>
<dbReference type="FunFam" id="3.90.640.10:FF:000002">
    <property type="entry name" value="Heat shock 70 kDa"/>
    <property type="match status" value="1"/>
</dbReference>
<name>A0A1Y1UXY2_9FUNG</name>
<evidence type="ECO:0000256" key="1">
    <source>
        <dbReference type="ARBA" id="ARBA00022741"/>
    </source>
</evidence>
<dbReference type="FunFam" id="3.30.30.30:FF:000001">
    <property type="entry name" value="heat shock 70 kDa protein-like"/>
    <property type="match status" value="1"/>
</dbReference>
<keyword evidence="2 3" id="KW-0067">ATP-binding</keyword>
<dbReference type="EMBL" id="MCFH01000054">
    <property type="protein sequence ID" value="ORX43220.1"/>
    <property type="molecule type" value="Genomic_DNA"/>
</dbReference>
<dbReference type="InterPro" id="IPR013126">
    <property type="entry name" value="Hsp_70_fam"/>
</dbReference>
<dbReference type="GO" id="GO:0005524">
    <property type="term" value="F:ATP binding"/>
    <property type="evidence" value="ECO:0007669"/>
    <property type="project" value="UniProtKB-KW"/>
</dbReference>
<reference evidence="4 5" key="2">
    <citation type="submission" date="2016-08" db="EMBL/GenBank/DDBJ databases">
        <title>Pervasive Adenine N6-methylation of Active Genes in Fungi.</title>
        <authorList>
            <consortium name="DOE Joint Genome Institute"/>
            <person name="Mondo S.J."/>
            <person name="Dannebaum R.O."/>
            <person name="Kuo R.C."/>
            <person name="Labutti K."/>
            <person name="Haridas S."/>
            <person name="Kuo A."/>
            <person name="Salamov A."/>
            <person name="Ahrendt S.R."/>
            <person name="Lipzen A."/>
            <person name="Sullivan W."/>
            <person name="Andreopoulos W.B."/>
            <person name="Clum A."/>
            <person name="Lindquist E."/>
            <person name="Daum C."/>
            <person name="Ramamoorthy G.K."/>
            <person name="Gryganskyi A."/>
            <person name="Culley D."/>
            <person name="Magnuson J.K."/>
            <person name="James T.Y."/>
            <person name="O'Malley M.A."/>
            <person name="Stajich J.E."/>
            <person name="Spatafora J.W."/>
            <person name="Visel A."/>
            <person name="Grigoriev I.V."/>
        </authorList>
    </citation>
    <scope>NUCLEOTIDE SEQUENCE [LARGE SCALE GENOMIC DNA]</scope>
    <source>
        <strain evidence="5">finn</strain>
    </source>
</reference>
<dbReference type="InterPro" id="IPR018181">
    <property type="entry name" value="Heat_shock_70_CS"/>
</dbReference>
<dbReference type="Gene3D" id="2.60.34.10">
    <property type="entry name" value="Substrate Binding Domain Of DNAk, Chain A, domain 1"/>
    <property type="match status" value="1"/>
</dbReference>
<gene>
    <name evidence="4" type="ORF">BCR36DRAFT_415630</name>
</gene>
<dbReference type="Gene3D" id="1.20.1270.10">
    <property type="match status" value="1"/>
</dbReference>
<dbReference type="PANTHER" id="PTHR19375">
    <property type="entry name" value="HEAT SHOCK PROTEIN 70KDA"/>
    <property type="match status" value="1"/>
</dbReference>
<dbReference type="PROSITE" id="PS00329">
    <property type="entry name" value="HSP70_2"/>
    <property type="match status" value="1"/>
</dbReference>
<dbReference type="SUPFAM" id="SSF53067">
    <property type="entry name" value="Actin-like ATPase domain"/>
    <property type="match status" value="2"/>
</dbReference>
<proteinExistence type="inferred from homology"/>
<dbReference type="Proteomes" id="UP000193719">
    <property type="component" value="Unassembled WGS sequence"/>
</dbReference>
<dbReference type="Gene3D" id="3.30.30.30">
    <property type="match status" value="1"/>
</dbReference>
<keyword evidence="4" id="KW-0346">Stress response</keyword>
<comment type="caution">
    <text evidence="4">The sequence shown here is derived from an EMBL/GenBank/DDBJ whole genome shotgun (WGS) entry which is preliminary data.</text>
</comment>
<dbReference type="PRINTS" id="PR00301">
    <property type="entry name" value="HEATSHOCK70"/>
</dbReference>
<dbReference type="STRING" id="1754191.A0A1Y1UXY2"/>
<dbReference type="InterPro" id="IPR043129">
    <property type="entry name" value="ATPase_NBD"/>
</dbReference>
<dbReference type="AlphaFoldDB" id="A0A1Y1UXY2"/>
<dbReference type="Pfam" id="PF00012">
    <property type="entry name" value="HSP70"/>
    <property type="match status" value="1"/>
</dbReference>
<evidence type="ECO:0000313" key="5">
    <source>
        <dbReference type="Proteomes" id="UP000193719"/>
    </source>
</evidence>
<sequence length="615" mass="71388">MVIGPVIGIDLGTNYSRVGIWEKNHVEIIPNELGKRQTRNCVSFTDFERLVGDNAISQLIKNYENTIINSKRLIGRDYNDKEVRSYQKNFPLKLGNKQNKPYISVKYKNQTREFLIEEIMSMTISKMKEIAEKHLCQPVKNAVITVPAYFNDVQRQAIISASKIACLDDIQLINEPTAAALSYIINNDIKNEENVLIVDIGSGTFDVSIINIKNNNITVKASKGDSCLGGEDFNTRLVDHFVKEFKEKYNKDLTTKPKSLYRLRKECEKIKLELTSFKEAFIDIDYLYNDIDFSSSITRSHFEKLSSDLFEKIMKSIKMVIKDAEFNKSDINEIILVGGTTRIPKIQKMITSYFNGKNINKTVNVEEAVANGAIIRASILSGKIKNIIVKDVLTHSLKIETKFINDDKIRDISFKCNSVIPIQKIIKYTISNNGKSTFNIYEDNNLLEGSNILYEYDLFKNTPPSNMWRKLKELFKKKDKEIINFNIDKNGILNISIEYDNIKYDKNKNIIIIENKKRVLHENEIQYIIKNSEKFKEDEKQENERRNCMNCLEKYASDLQKYVKSENNDYSCKVLNEAINYTIEWIKDNQNASKEEYKEKQYHLKQLYDNSIKKL</sequence>
<evidence type="ECO:0000313" key="4">
    <source>
        <dbReference type="EMBL" id="ORX43220.1"/>
    </source>
</evidence>
<organism evidence="4 5">
    <name type="scientific">Piromyces finnis</name>
    <dbReference type="NCBI Taxonomy" id="1754191"/>
    <lineage>
        <taxon>Eukaryota</taxon>
        <taxon>Fungi</taxon>
        <taxon>Fungi incertae sedis</taxon>
        <taxon>Chytridiomycota</taxon>
        <taxon>Chytridiomycota incertae sedis</taxon>
        <taxon>Neocallimastigomycetes</taxon>
        <taxon>Neocallimastigales</taxon>
        <taxon>Neocallimastigaceae</taxon>
        <taxon>Piromyces</taxon>
    </lineage>
</organism>
<dbReference type="Gene3D" id="3.30.420.40">
    <property type="match status" value="2"/>
</dbReference>
<dbReference type="OrthoDB" id="2401965at2759"/>
<evidence type="ECO:0000256" key="3">
    <source>
        <dbReference type="RuleBase" id="RU003322"/>
    </source>
</evidence>
<dbReference type="CDD" id="cd24028">
    <property type="entry name" value="ASKHA_NBD_HSP70_HSPA1-like"/>
    <property type="match status" value="1"/>
</dbReference>
<keyword evidence="5" id="KW-1185">Reference proteome</keyword>
<dbReference type="GO" id="GO:0140662">
    <property type="term" value="F:ATP-dependent protein folding chaperone"/>
    <property type="evidence" value="ECO:0007669"/>
    <property type="project" value="InterPro"/>
</dbReference>
<reference evidence="4 5" key="1">
    <citation type="submission" date="2016-08" db="EMBL/GenBank/DDBJ databases">
        <title>Genomes of anaerobic fungi encode conserved fungal cellulosomes for biomass hydrolysis.</title>
        <authorList>
            <consortium name="DOE Joint Genome Institute"/>
            <person name="Haitjema C.H."/>
            <person name="Gilmore S.P."/>
            <person name="Henske J.K."/>
            <person name="Solomon K.V."/>
            <person name="De Groot R."/>
            <person name="Kuo A."/>
            <person name="Mondo S.J."/>
            <person name="Salamov A.A."/>
            <person name="Labutti K."/>
            <person name="Zhao Z."/>
            <person name="Chiniquy J."/>
            <person name="Barry K."/>
            <person name="Brewer H.M."/>
            <person name="Purvine S.O."/>
            <person name="Wright A.T."/>
            <person name="Boxma B."/>
            <person name="Van Alen T."/>
            <person name="Hackstein J.H."/>
            <person name="Baker S.E."/>
            <person name="Grigoriev I.V."/>
            <person name="O'Malley M.A."/>
        </authorList>
    </citation>
    <scope>NUCLEOTIDE SEQUENCE [LARGE SCALE GENOMIC DNA]</scope>
    <source>
        <strain evidence="5">finn</strain>
    </source>
</reference>
<dbReference type="Gene3D" id="3.90.640.10">
    <property type="entry name" value="Actin, Chain A, domain 4"/>
    <property type="match status" value="1"/>
</dbReference>
<evidence type="ECO:0000256" key="2">
    <source>
        <dbReference type="ARBA" id="ARBA00022840"/>
    </source>
</evidence>